<proteinExistence type="inferred from homology"/>
<dbReference type="InterPro" id="IPR036388">
    <property type="entry name" value="WH-like_DNA-bd_sf"/>
</dbReference>
<evidence type="ECO:0000256" key="4">
    <source>
        <dbReference type="ARBA" id="ARBA00023163"/>
    </source>
</evidence>
<dbReference type="RefSeq" id="WP_325124391.1">
    <property type="nucleotide sequence ID" value="NZ_BAAAFN010000015.1"/>
</dbReference>
<dbReference type="Gene3D" id="1.10.10.10">
    <property type="entry name" value="Winged helix-like DNA-binding domain superfamily/Winged helix DNA-binding domain"/>
    <property type="match status" value="1"/>
</dbReference>
<evidence type="ECO:0000256" key="2">
    <source>
        <dbReference type="ARBA" id="ARBA00023015"/>
    </source>
</evidence>
<dbReference type="PANTHER" id="PTHR30118">
    <property type="entry name" value="HTH-TYPE TRANSCRIPTIONAL REGULATOR LEUO-RELATED"/>
    <property type="match status" value="1"/>
</dbReference>
<dbReference type="PANTHER" id="PTHR30118:SF15">
    <property type="entry name" value="TRANSCRIPTIONAL REGULATORY PROTEIN"/>
    <property type="match status" value="1"/>
</dbReference>
<evidence type="ECO:0000259" key="5">
    <source>
        <dbReference type="PROSITE" id="PS50931"/>
    </source>
</evidence>
<dbReference type="CDD" id="cd08460">
    <property type="entry name" value="PBP2_DntR_like_1"/>
    <property type="match status" value="1"/>
</dbReference>
<dbReference type="InterPro" id="IPR050389">
    <property type="entry name" value="LysR-type_TF"/>
</dbReference>
<evidence type="ECO:0000313" key="7">
    <source>
        <dbReference type="Proteomes" id="UP001501176"/>
    </source>
</evidence>
<dbReference type="InterPro" id="IPR036390">
    <property type="entry name" value="WH_DNA-bd_sf"/>
</dbReference>
<dbReference type="InterPro" id="IPR005119">
    <property type="entry name" value="LysR_subst-bd"/>
</dbReference>
<accession>A0ABP3DH76</accession>
<organism evidence="6 7">
    <name type="scientific">Castellaniella daejeonensis</name>
    <dbReference type="NCBI Taxonomy" id="659013"/>
    <lineage>
        <taxon>Bacteria</taxon>
        <taxon>Pseudomonadati</taxon>
        <taxon>Pseudomonadota</taxon>
        <taxon>Betaproteobacteria</taxon>
        <taxon>Burkholderiales</taxon>
        <taxon>Alcaligenaceae</taxon>
        <taxon>Castellaniella</taxon>
    </lineage>
</organism>
<dbReference type="Proteomes" id="UP001501176">
    <property type="component" value="Unassembled WGS sequence"/>
</dbReference>
<dbReference type="PROSITE" id="PS50931">
    <property type="entry name" value="HTH_LYSR"/>
    <property type="match status" value="1"/>
</dbReference>
<dbReference type="SUPFAM" id="SSF46785">
    <property type="entry name" value="Winged helix' DNA-binding domain"/>
    <property type="match status" value="1"/>
</dbReference>
<dbReference type="SUPFAM" id="SSF53850">
    <property type="entry name" value="Periplasmic binding protein-like II"/>
    <property type="match status" value="1"/>
</dbReference>
<sequence length="312" mass="33588">MSEPDFNLLAALDALLAEGSVAGAARRTGLSTSAMSRTLGRLRATTGDPLLVRAGRHMVPTPHAQAIRERTRNAMLEIRALLSPAASELHPSALDRVFAIRANEGFVEIFAPRLIAAAADEAPRVSLHFAPKIEKDSRYLREGLVDLEIGVVENMGPEIRLQALFRDHFVGVVRAGHPLLSGPAVTAERYAAYGHVVASRRGLSRGPVDDALAGMGLARRVVSVVPGFPAALAVAMASDLIALLPSSYLPAQDAAGKGMAFQSFELPVPAQHITISQMWHPRQEAEPAHRWLRQLVRRVCGTLPVNDPERNA</sequence>
<comment type="caution">
    <text evidence="6">The sequence shown here is derived from an EMBL/GenBank/DDBJ whole genome shotgun (WGS) entry which is preliminary data.</text>
</comment>
<gene>
    <name evidence="6" type="ORF">GCM10009125_22050</name>
</gene>
<keyword evidence="7" id="KW-1185">Reference proteome</keyword>
<keyword evidence="4" id="KW-0804">Transcription</keyword>
<feature type="domain" description="HTH lysR-type" evidence="5">
    <location>
        <begin position="4"/>
        <end position="61"/>
    </location>
</feature>
<dbReference type="Gene3D" id="3.40.190.10">
    <property type="entry name" value="Periplasmic binding protein-like II"/>
    <property type="match status" value="2"/>
</dbReference>
<keyword evidence="2" id="KW-0805">Transcription regulation</keyword>
<keyword evidence="3" id="KW-0238">DNA-binding</keyword>
<dbReference type="InterPro" id="IPR000847">
    <property type="entry name" value="LysR_HTH_N"/>
</dbReference>
<evidence type="ECO:0000256" key="3">
    <source>
        <dbReference type="ARBA" id="ARBA00023125"/>
    </source>
</evidence>
<dbReference type="Pfam" id="PF03466">
    <property type="entry name" value="LysR_substrate"/>
    <property type="match status" value="1"/>
</dbReference>
<dbReference type="Pfam" id="PF00126">
    <property type="entry name" value="HTH_1"/>
    <property type="match status" value="1"/>
</dbReference>
<comment type="similarity">
    <text evidence="1">Belongs to the LysR transcriptional regulatory family.</text>
</comment>
<evidence type="ECO:0000313" key="6">
    <source>
        <dbReference type="EMBL" id="GAA0232646.1"/>
    </source>
</evidence>
<protein>
    <submittedName>
        <fullName evidence="6">LysR family transcriptional regulator</fullName>
    </submittedName>
</protein>
<reference evidence="7" key="1">
    <citation type="journal article" date="2019" name="Int. J. Syst. Evol. Microbiol.">
        <title>The Global Catalogue of Microorganisms (GCM) 10K type strain sequencing project: providing services to taxonomists for standard genome sequencing and annotation.</title>
        <authorList>
            <consortium name="The Broad Institute Genomics Platform"/>
            <consortium name="The Broad Institute Genome Sequencing Center for Infectious Disease"/>
            <person name="Wu L."/>
            <person name="Ma J."/>
        </authorList>
    </citation>
    <scope>NUCLEOTIDE SEQUENCE [LARGE SCALE GENOMIC DNA]</scope>
    <source>
        <strain evidence="7">JCM 16240</strain>
    </source>
</reference>
<name>A0ABP3DH76_9BURK</name>
<dbReference type="EMBL" id="BAAAFN010000015">
    <property type="protein sequence ID" value="GAA0232646.1"/>
    <property type="molecule type" value="Genomic_DNA"/>
</dbReference>
<evidence type="ECO:0000256" key="1">
    <source>
        <dbReference type="ARBA" id="ARBA00009437"/>
    </source>
</evidence>